<evidence type="ECO:0000256" key="3">
    <source>
        <dbReference type="ARBA" id="ARBA00022692"/>
    </source>
</evidence>
<protein>
    <submittedName>
        <fullName evidence="12">Uncharacterized protein</fullName>
    </submittedName>
</protein>
<comment type="caution">
    <text evidence="12">The sequence shown here is derived from an EMBL/GenBank/DDBJ whole genome shotgun (WGS) entry which is preliminary data.</text>
</comment>
<gene>
    <name evidence="12" type="ORF">EDS130_LOCUS11287</name>
    <name evidence="11" type="ORF">XAT740_LOCUS28</name>
</gene>
<feature type="compositionally biased region" description="Acidic residues" evidence="6">
    <location>
        <begin position="525"/>
        <end position="543"/>
    </location>
</feature>
<evidence type="ECO:0000313" key="13">
    <source>
        <dbReference type="Proteomes" id="UP000663828"/>
    </source>
</evidence>
<evidence type="ECO:0000256" key="2">
    <source>
        <dbReference type="ARBA" id="ARBA00006166"/>
    </source>
</evidence>
<evidence type="ECO:0000256" key="1">
    <source>
        <dbReference type="ARBA" id="ARBA00004479"/>
    </source>
</evidence>
<comment type="similarity">
    <text evidence="2">Belongs to the TMEM132 family.</text>
</comment>
<dbReference type="EMBL" id="CAJNOR010000001">
    <property type="protein sequence ID" value="CAF0743331.1"/>
    <property type="molecule type" value="Genomic_DNA"/>
</dbReference>
<dbReference type="EMBL" id="CAJNOJ010000041">
    <property type="protein sequence ID" value="CAF0930914.1"/>
    <property type="molecule type" value="Genomic_DNA"/>
</dbReference>
<feature type="domain" description="Transmembrane protein TMEM132 fifth" evidence="10">
    <location>
        <begin position="491"/>
        <end position="636"/>
    </location>
</feature>
<evidence type="ECO:0000256" key="6">
    <source>
        <dbReference type="SAM" id="MobiDB-lite"/>
    </source>
</evidence>
<dbReference type="GO" id="GO:0016020">
    <property type="term" value="C:membrane"/>
    <property type="evidence" value="ECO:0007669"/>
    <property type="project" value="UniProtKB-SubCell"/>
</dbReference>
<reference evidence="12" key="1">
    <citation type="submission" date="2021-02" db="EMBL/GenBank/DDBJ databases">
        <authorList>
            <person name="Nowell W R."/>
        </authorList>
    </citation>
    <scope>NUCLEOTIDE SEQUENCE</scope>
</reference>
<dbReference type="Proteomes" id="UP000663828">
    <property type="component" value="Unassembled WGS sequence"/>
</dbReference>
<sequence length="939" mass="108190">MCIRSLTLVLTLALFQSIIGSRIEVDIPSISPSHIFELSSNTSQFLHRDVLYGLVDGASGAIPSAIQIRASYEQLQIERLFNLFEPSNKQEQQQQKINKEPIFRSYLLTPTFNRSHPFVRVLIASALGSYEKNSTLPMCAIVTAVNDQNLYETQACVVSPSTGYCLVTLPVLKMVEYSTKNQTSNKIELYLKLHHVATANDCLADHTPRQDHIHQETRIGHSEYLENDNIMFTTITRSSVAVDYPYGVHYANWHFPLKLKLFLSSTVPSSFIIRCRLLSHFSILSIRKHHFKLANYDIRLNQTISNRSASTTDIDFHVIINRTNKIEQKSSVEIDLASLTLLINSTKQLKPSSIFYIDWFLLSNNSFDTKEAIFRVPIQVQYDDIQTIVALTDFTSLINIAMLTMQIQQFPLKILAVNHSGSIQPVSQAVCHSENIYLIQVDSNCNHIYFSGHERDDFFDHINSPTSIVIRHEKYLQRVHFTIYIPERPLRIELSDMKLSRINGWFIMNREEDQQKSGSSTNVSENEEEDDEEDDDDDDDEDEDIKCYPVYQISLVDVYTKFYRTTQNGDRIYLFNKLNVLITPFVRNHLETDDKRVAVIRNGRVMGVGPGKTNVRIYSFTNKLPIGSKTLYVDDQELTRVQNISFNLITNIDLQTHFIEHVDPIYKIQLFMKPIFNRFNLDHRNQFGQINIILTYSDNTSISLDEIPSDYYQLDFDFSRTNPSLIRFDAMTSWKNLLISPLAIGQTSLHARLKLGQQQCTDDRSFSQTDLVCDLIIDSNNTQRNSNHPHSSSQQSTDHYVILNNHNDQRTRTSPFLIAVSILLGACIVLFLAFLIHWFVHFYYQRKSADPLRRRRHSTQSGAEEANHDWIFLDRNSLEMPIKQQQQQQTSSPSIHSSTFHITSNPLINASTLQRQKELSELSHSQMIAYFDNLKESHA</sequence>
<dbReference type="OrthoDB" id="10026202at2759"/>
<dbReference type="InterPro" id="IPR031437">
    <property type="entry name" value="Ig_TMEM132_4th"/>
</dbReference>
<feature type="chain" id="PRO_5035683835" evidence="8">
    <location>
        <begin position="21"/>
        <end position="939"/>
    </location>
</feature>
<dbReference type="Pfam" id="PF23486">
    <property type="entry name" value="Ig_TMEM132_5th"/>
    <property type="match status" value="1"/>
</dbReference>
<feature type="signal peptide" evidence="8">
    <location>
        <begin position="1"/>
        <end position="20"/>
    </location>
</feature>
<keyword evidence="8" id="KW-0732">Signal</keyword>
<dbReference type="Pfam" id="PF16070">
    <property type="entry name" value="Ig_TMEM132_4th"/>
    <property type="match status" value="1"/>
</dbReference>
<dbReference type="PANTHER" id="PTHR13388">
    <property type="entry name" value="DETONATOR, ISOFORM E"/>
    <property type="match status" value="1"/>
</dbReference>
<evidence type="ECO:0000256" key="4">
    <source>
        <dbReference type="ARBA" id="ARBA00022989"/>
    </source>
</evidence>
<keyword evidence="13" id="KW-1185">Reference proteome</keyword>
<evidence type="ECO:0000256" key="5">
    <source>
        <dbReference type="ARBA" id="ARBA00023136"/>
    </source>
</evidence>
<dbReference type="InterPro" id="IPR026307">
    <property type="entry name" value="TMEM132"/>
</dbReference>
<dbReference type="PANTHER" id="PTHR13388:SF11">
    <property type="entry name" value="DETONATOR, ISOFORM E"/>
    <property type="match status" value="1"/>
</dbReference>
<dbReference type="Proteomes" id="UP000663852">
    <property type="component" value="Unassembled WGS sequence"/>
</dbReference>
<feature type="domain" description="Transmembrane protein family 132 fourth" evidence="9">
    <location>
        <begin position="388"/>
        <end position="487"/>
    </location>
</feature>
<evidence type="ECO:0000259" key="9">
    <source>
        <dbReference type="Pfam" id="PF16070"/>
    </source>
</evidence>
<dbReference type="InterPro" id="IPR055423">
    <property type="entry name" value="Ig_TMEM132_5th"/>
</dbReference>
<accession>A0A814BTC4</accession>
<keyword evidence="3 7" id="KW-0812">Transmembrane</keyword>
<dbReference type="AlphaFoldDB" id="A0A814BTC4"/>
<proteinExistence type="inferred from homology"/>
<evidence type="ECO:0000313" key="14">
    <source>
        <dbReference type="Proteomes" id="UP000663852"/>
    </source>
</evidence>
<evidence type="ECO:0000259" key="10">
    <source>
        <dbReference type="Pfam" id="PF23486"/>
    </source>
</evidence>
<keyword evidence="5 7" id="KW-0472">Membrane</keyword>
<evidence type="ECO:0000256" key="7">
    <source>
        <dbReference type="SAM" id="Phobius"/>
    </source>
</evidence>
<evidence type="ECO:0000313" key="11">
    <source>
        <dbReference type="EMBL" id="CAF0743331.1"/>
    </source>
</evidence>
<feature type="transmembrane region" description="Helical" evidence="7">
    <location>
        <begin position="816"/>
        <end position="844"/>
    </location>
</feature>
<name>A0A814BTC4_ADIRI</name>
<keyword evidence="4 7" id="KW-1133">Transmembrane helix</keyword>
<feature type="region of interest" description="Disordered" evidence="6">
    <location>
        <begin position="513"/>
        <end position="543"/>
    </location>
</feature>
<comment type="subcellular location">
    <subcellularLocation>
        <location evidence="1">Membrane</location>
        <topology evidence="1">Single-pass type I membrane protein</topology>
    </subcellularLocation>
</comment>
<evidence type="ECO:0000256" key="8">
    <source>
        <dbReference type="SAM" id="SignalP"/>
    </source>
</evidence>
<organism evidence="12 14">
    <name type="scientific">Adineta ricciae</name>
    <name type="common">Rotifer</name>
    <dbReference type="NCBI Taxonomy" id="249248"/>
    <lineage>
        <taxon>Eukaryota</taxon>
        <taxon>Metazoa</taxon>
        <taxon>Spiralia</taxon>
        <taxon>Gnathifera</taxon>
        <taxon>Rotifera</taxon>
        <taxon>Eurotatoria</taxon>
        <taxon>Bdelloidea</taxon>
        <taxon>Adinetida</taxon>
        <taxon>Adinetidae</taxon>
        <taxon>Adineta</taxon>
    </lineage>
</organism>
<evidence type="ECO:0000313" key="12">
    <source>
        <dbReference type="EMBL" id="CAF0930914.1"/>
    </source>
</evidence>